<evidence type="ECO:0000256" key="1">
    <source>
        <dbReference type="SAM" id="SignalP"/>
    </source>
</evidence>
<dbReference type="EMBL" id="JAVIZA010000001">
    <property type="protein sequence ID" value="MDR6168070.1"/>
    <property type="molecule type" value="Genomic_DNA"/>
</dbReference>
<dbReference type="Gene3D" id="2.60.120.260">
    <property type="entry name" value="Galactose-binding domain-like"/>
    <property type="match status" value="1"/>
</dbReference>
<dbReference type="RefSeq" id="WP_309666849.1">
    <property type="nucleotide sequence ID" value="NZ_JAVIZA010000001.1"/>
</dbReference>
<comment type="caution">
    <text evidence="3">The sequence shown here is derived from an EMBL/GenBank/DDBJ whole genome shotgun (WGS) entry which is preliminary data.</text>
</comment>
<sequence>MKRSLPILGATLLAAALLVPQPAHALTAAEPETAFDDFVDVFWDDSANYFFTYSDHQIHPEHAHGPQGGLYTDYWWEAQLWETVMDVYERTGSTDARQMIDDIYDGFQTQYPDFRDNDWNDDIGWWARGAIRAYELTGDVEYRDDAIEMFDFIAQYADTTYGGGIWWKNVDIGDGERNEKNVATNATAVYTAMRIYAATGDVSYRDQARTIFSWLDANFYVGGKLRDHIEGTGQFVDWDWTYNQGNYAGAALEMYLDSGDPAELSRAVAAVDWAVANLTSSGTFLFEGVDDTGGFKAILTRNIRALIDEAGQTQYEQLLTDNATQAANHLNSAGIGAYDWTAPAPELGTTAIQSLAAAASVAVMSQATPDGYTGPVEGTRVYEAENTERSGVISESGQSGYSGRGYIGGWIGDGTGATFHVNVASAGTYELQFHYAAAAGVASRALTVNGATTPLSFPATSGWGDWQTRTVTVSLDEGYNRVDLRVDSAAGGANYVNLDRMTVAD</sequence>
<dbReference type="InterPro" id="IPR008928">
    <property type="entry name" value="6-hairpin_glycosidase_sf"/>
</dbReference>
<protein>
    <submittedName>
        <fullName evidence="3">Alpha-1,6-mannanase (GH76 family)</fullName>
    </submittedName>
</protein>
<dbReference type="InterPro" id="IPR053169">
    <property type="entry name" value="MUG_Protein"/>
</dbReference>
<dbReference type="PANTHER" id="PTHR47791">
    <property type="entry name" value="MEIOTICALLY UP-REGULATED GENE 191 PROTEIN"/>
    <property type="match status" value="1"/>
</dbReference>
<dbReference type="Proteomes" id="UP001260188">
    <property type="component" value="Unassembled WGS sequence"/>
</dbReference>
<dbReference type="SUPFAM" id="SSF49785">
    <property type="entry name" value="Galactose-binding domain-like"/>
    <property type="match status" value="1"/>
</dbReference>
<feature type="domain" description="CBM6" evidence="2">
    <location>
        <begin position="380"/>
        <end position="504"/>
    </location>
</feature>
<keyword evidence="4" id="KW-1185">Reference proteome</keyword>
<gene>
    <name evidence="3" type="ORF">QE367_002274</name>
</gene>
<dbReference type="PANTHER" id="PTHR47791:SF3">
    <property type="entry name" value="MEIOTICALLY UP-REGULATED GENE 191 PROTEIN"/>
    <property type="match status" value="1"/>
</dbReference>
<dbReference type="SUPFAM" id="SSF48208">
    <property type="entry name" value="Six-hairpin glycosidases"/>
    <property type="match status" value="1"/>
</dbReference>
<evidence type="ECO:0000313" key="3">
    <source>
        <dbReference type="EMBL" id="MDR6168070.1"/>
    </source>
</evidence>
<dbReference type="InterPro" id="IPR005084">
    <property type="entry name" value="CBM6"/>
</dbReference>
<dbReference type="InterPro" id="IPR005198">
    <property type="entry name" value="Glyco_hydro_76"/>
</dbReference>
<name>A0ABU1I2F4_9MICO</name>
<evidence type="ECO:0000259" key="2">
    <source>
        <dbReference type="PROSITE" id="PS51175"/>
    </source>
</evidence>
<reference evidence="3 4" key="1">
    <citation type="submission" date="2023-08" db="EMBL/GenBank/DDBJ databases">
        <title>Functional and genomic diversity of the sorghum phyllosphere microbiome.</title>
        <authorList>
            <person name="Shade A."/>
        </authorList>
    </citation>
    <scope>NUCLEOTIDE SEQUENCE [LARGE SCALE GENOMIC DNA]</scope>
    <source>
        <strain evidence="3 4">SORGH_AS_0919</strain>
    </source>
</reference>
<organism evidence="3 4">
    <name type="scientific">Microbacterium paludicola</name>
    <dbReference type="NCBI Taxonomy" id="300019"/>
    <lineage>
        <taxon>Bacteria</taxon>
        <taxon>Bacillati</taxon>
        <taxon>Actinomycetota</taxon>
        <taxon>Actinomycetes</taxon>
        <taxon>Micrococcales</taxon>
        <taxon>Microbacteriaceae</taxon>
        <taxon>Microbacterium</taxon>
    </lineage>
</organism>
<dbReference type="Pfam" id="PF16990">
    <property type="entry name" value="CBM_35"/>
    <property type="match status" value="1"/>
</dbReference>
<feature type="signal peptide" evidence="1">
    <location>
        <begin position="1"/>
        <end position="25"/>
    </location>
</feature>
<dbReference type="Gene3D" id="1.50.10.20">
    <property type="match status" value="1"/>
</dbReference>
<accession>A0ABU1I2F4</accession>
<dbReference type="Pfam" id="PF03663">
    <property type="entry name" value="Glyco_hydro_76"/>
    <property type="match status" value="1"/>
</dbReference>
<dbReference type="PROSITE" id="PS51175">
    <property type="entry name" value="CBM6"/>
    <property type="match status" value="1"/>
</dbReference>
<keyword evidence="1" id="KW-0732">Signal</keyword>
<dbReference type="InterPro" id="IPR008979">
    <property type="entry name" value="Galactose-bd-like_sf"/>
</dbReference>
<feature type="chain" id="PRO_5045566847" evidence="1">
    <location>
        <begin position="26"/>
        <end position="505"/>
    </location>
</feature>
<proteinExistence type="predicted"/>
<evidence type="ECO:0000313" key="4">
    <source>
        <dbReference type="Proteomes" id="UP001260188"/>
    </source>
</evidence>